<dbReference type="GO" id="GO:0016020">
    <property type="term" value="C:membrane"/>
    <property type="evidence" value="ECO:0007669"/>
    <property type="project" value="UniProtKB-UniRule"/>
</dbReference>
<evidence type="ECO:0000256" key="1">
    <source>
        <dbReference type="PROSITE-ProRule" id="PRU00473"/>
    </source>
</evidence>
<evidence type="ECO:0000313" key="4">
    <source>
        <dbReference type="Proteomes" id="UP000293952"/>
    </source>
</evidence>
<dbReference type="InterPro" id="IPR050330">
    <property type="entry name" value="Bact_OuterMem_StrucFunc"/>
</dbReference>
<dbReference type="SUPFAM" id="SSF103088">
    <property type="entry name" value="OmpA-like"/>
    <property type="match status" value="1"/>
</dbReference>
<gene>
    <name evidence="3" type="ORF">ERX46_00570</name>
</gene>
<sequence length="391" mass="44432">MIHRFIVYIFLFPALLFGQEKSKYTSDPGVANNIGDCFGAIKIEPNVSSNLQLTGNGGEFDDFNAIQNTFKSDELNSLWFSCETNMPGYLSITLEKVDFFFDYAAFLLDYGESCESIHDGSIAPIQKGEINRKNILTFLLDSIKVEANQSLIICINSKLATQSDFVLISSFGDQITAKDIEAMKKIYDFRDDIFDGAFEIKIRDARTNLPVVAKVIVSGTKKNNALYMVSDFVFPKAELMKFNLKIDASGYFFEDREINLRQIEGTEIIIPLEPIQLNQSIELEGLEFVSQSDVLLPTAYTKLKRLKDFMAINSEVEIEIQGHVHRLGKNTWRAKSLSTRRAKKVREYLVDTGIRKSRIKIAGLGNTKMKYPEAKSDFEIQANRRVEIRIR</sequence>
<dbReference type="OrthoDB" id="9782229at2"/>
<keyword evidence="4" id="KW-1185">Reference proteome</keyword>
<organism evidence="3 4">
    <name type="scientific">Brumimicrobium glaciale</name>
    <dbReference type="NCBI Taxonomy" id="200475"/>
    <lineage>
        <taxon>Bacteria</taxon>
        <taxon>Pseudomonadati</taxon>
        <taxon>Bacteroidota</taxon>
        <taxon>Flavobacteriia</taxon>
        <taxon>Flavobacteriales</taxon>
        <taxon>Crocinitomicaceae</taxon>
        <taxon>Brumimicrobium</taxon>
    </lineage>
</organism>
<dbReference type="Gene3D" id="3.30.1330.60">
    <property type="entry name" value="OmpA-like domain"/>
    <property type="match status" value="1"/>
</dbReference>
<evidence type="ECO:0000313" key="3">
    <source>
        <dbReference type="EMBL" id="RYM35515.1"/>
    </source>
</evidence>
<dbReference type="InterPro" id="IPR006665">
    <property type="entry name" value="OmpA-like"/>
</dbReference>
<dbReference type="Pfam" id="PF00691">
    <property type="entry name" value="OmpA"/>
    <property type="match status" value="1"/>
</dbReference>
<dbReference type="AlphaFoldDB" id="A0A4Q4KR48"/>
<evidence type="ECO:0000259" key="2">
    <source>
        <dbReference type="PROSITE" id="PS51123"/>
    </source>
</evidence>
<feature type="domain" description="OmpA-like" evidence="2">
    <location>
        <begin position="275"/>
        <end position="391"/>
    </location>
</feature>
<dbReference type="CDD" id="cd07185">
    <property type="entry name" value="OmpA_C-like"/>
    <property type="match status" value="1"/>
</dbReference>
<dbReference type="Proteomes" id="UP000293952">
    <property type="component" value="Unassembled WGS sequence"/>
</dbReference>
<keyword evidence="1" id="KW-0472">Membrane</keyword>
<reference evidence="3 4" key="1">
    <citation type="submission" date="2019-02" db="EMBL/GenBank/DDBJ databases">
        <title>Genome sequence of the sea-ice species Brumimicrobium glaciale.</title>
        <authorList>
            <person name="Bowman J.P."/>
        </authorList>
    </citation>
    <scope>NUCLEOTIDE SEQUENCE [LARGE SCALE GENOMIC DNA]</scope>
    <source>
        <strain evidence="3 4">IC156</strain>
    </source>
</reference>
<dbReference type="PROSITE" id="PS51123">
    <property type="entry name" value="OMPA_2"/>
    <property type="match status" value="1"/>
</dbReference>
<protein>
    <submittedName>
        <fullName evidence="3">OmpA family protein</fullName>
    </submittedName>
</protein>
<dbReference type="EMBL" id="SETE01000001">
    <property type="protein sequence ID" value="RYM35515.1"/>
    <property type="molecule type" value="Genomic_DNA"/>
</dbReference>
<proteinExistence type="predicted"/>
<dbReference type="PANTHER" id="PTHR30329:SF21">
    <property type="entry name" value="LIPOPROTEIN YIAD-RELATED"/>
    <property type="match status" value="1"/>
</dbReference>
<dbReference type="PANTHER" id="PTHR30329">
    <property type="entry name" value="STATOR ELEMENT OF FLAGELLAR MOTOR COMPLEX"/>
    <property type="match status" value="1"/>
</dbReference>
<dbReference type="RefSeq" id="WP_130091882.1">
    <property type="nucleotide sequence ID" value="NZ_SETE01000001.1"/>
</dbReference>
<accession>A0A4Q4KR48</accession>
<comment type="caution">
    <text evidence="3">The sequence shown here is derived from an EMBL/GenBank/DDBJ whole genome shotgun (WGS) entry which is preliminary data.</text>
</comment>
<dbReference type="InterPro" id="IPR036737">
    <property type="entry name" value="OmpA-like_sf"/>
</dbReference>
<name>A0A4Q4KR48_9FLAO</name>